<dbReference type="EMBL" id="FNNP01000011">
    <property type="protein sequence ID" value="SDX77401.1"/>
    <property type="molecule type" value="Genomic_DNA"/>
</dbReference>
<keyword evidence="3" id="KW-1185">Reference proteome</keyword>
<name>A0A1H3EFC0_9RHOB</name>
<protein>
    <submittedName>
        <fullName evidence="2">Transposase</fullName>
    </submittedName>
</protein>
<reference evidence="3" key="1">
    <citation type="submission" date="2016-10" db="EMBL/GenBank/DDBJ databases">
        <authorList>
            <person name="Varghese N."/>
            <person name="Submissions S."/>
        </authorList>
    </citation>
    <scope>NUCLEOTIDE SEQUENCE [LARGE SCALE GENOMIC DNA]</scope>
    <source>
        <strain evidence="3">DSM 27839</strain>
    </source>
</reference>
<dbReference type="InterPro" id="IPR003346">
    <property type="entry name" value="Transposase_20"/>
</dbReference>
<dbReference type="Pfam" id="PF02371">
    <property type="entry name" value="Transposase_20"/>
    <property type="match status" value="1"/>
</dbReference>
<dbReference type="Gene3D" id="1.10.150.20">
    <property type="entry name" value="5' to 3' exonuclease, C-terminal subdomain"/>
    <property type="match status" value="1"/>
</dbReference>
<evidence type="ECO:0000313" key="3">
    <source>
        <dbReference type="Proteomes" id="UP000183400"/>
    </source>
</evidence>
<dbReference type="GO" id="GO:0006313">
    <property type="term" value="P:DNA transposition"/>
    <property type="evidence" value="ECO:0007669"/>
    <property type="project" value="InterPro"/>
</dbReference>
<accession>A0A1H3EFC0</accession>
<organism evidence="2 3">
    <name type="scientific">Ruegeria halocynthiae</name>
    <dbReference type="NCBI Taxonomy" id="985054"/>
    <lineage>
        <taxon>Bacteria</taxon>
        <taxon>Pseudomonadati</taxon>
        <taxon>Pseudomonadota</taxon>
        <taxon>Alphaproteobacteria</taxon>
        <taxon>Rhodobacterales</taxon>
        <taxon>Roseobacteraceae</taxon>
        <taxon>Ruegeria</taxon>
    </lineage>
</organism>
<proteinExistence type="predicted"/>
<gene>
    <name evidence="2" type="ORF">SAMN05444358_11142</name>
</gene>
<dbReference type="STRING" id="985054.SAMN05444358_11142"/>
<dbReference type="AlphaFoldDB" id="A0A1H3EFC0"/>
<dbReference type="GO" id="GO:0003677">
    <property type="term" value="F:DNA binding"/>
    <property type="evidence" value="ECO:0007669"/>
    <property type="project" value="InterPro"/>
</dbReference>
<dbReference type="RefSeq" id="WP_074738790.1">
    <property type="nucleotide sequence ID" value="NZ_FNNP01000011.1"/>
</dbReference>
<dbReference type="Proteomes" id="UP000183400">
    <property type="component" value="Unassembled WGS sequence"/>
</dbReference>
<evidence type="ECO:0000259" key="1">
    <source>
        <dbReference type="Pfam" id="PF02371"/>
    </source>
</evidence>
<feature type="domain" description="Transposase IS116/IS110/IS902 C-terminal" evidence="1">
    <location>
        <begin position="40"/>
        <end position="69"/>
    </location>
</feature>
<dbReference type="OrthoDB" id="8261795at2"/>
<sequence>MPKIADGILGVTCHQLNGLNAQVDGLTKLIEQHAWLDADARRLMRVPGIGPITASAIVATIGEVKQFQTLLP</sequence>
<evidence type="ECO:0000313" key="2">
    <source>
        <dbReference type="EMBL" id="SDX77401.1"/>
    </source>
</evidence>
<dbReference type="GO" id="GO:0004803">
    <property type="term" value="F:transposase activity"/>
    <property type="evidence" value="ECO:0007669"/>
    <property type="project" value="InterPro"/>
</dbReference>